<keyword evidence="1" id="KW-1133">Transmembrane helix</keyword>
<dbReference type="EMBL" id="JBHUEH010000023">
    <property type="protein sequence ID" value="MFD1887493.1"/>
    <property type="molecule type" value="Genomic_DNA"/>
</dbReference>
<evidence type="ECO:0000313" key="4">
    <source>
        <dbReference type="Proteomes" id="UP001597233"/>
    </source>
</evidence>
<gene>
    <name evidence="3" type="ORF">ACFSC9_18505</name>
</gene>
<reference evidence="4" key="1">
    <citation type="journal article" date="2019" name="Int. J. Syst. Evol. Microbiol.">
        <title>The Global Catalogue of Microorganisms (GCM) 10K type strain sequencing project: providing services to taxonomists for standard genome sequencing and annotation.</title>
        <authorList>
            <consortium name="The Broad Institute Genomics Platform"/>
            <consortium name="The Broad Institute Genome Sequencing Center for Infectious Disease"/>
            <person name="Wu L."/>
            <person name="Ma J."/>
        </authorList>
    </citation>
    <scope>NUCLEOTIDE SEQUENCE [LARGE SCALE GENOMIC DNA]</scope>
    <source>
        <strain evidence="4">CCUG 54950</strain>
    </source>
</reference>
<accession>A0ABW4RPV3</accession>
<evidence type="ECO:0000313" key="3">
    <source>
        <dbReference type="EMBL" id="MFD1887493.1"/>
    </source>
</evidence>
<comment type="caution">
    <text evidence="3">The sequence shown here is derived from an EMBL/GenBank/DDBJ whole genome shotgun (WGS) entry which is preliminary data.</text>
</comment>
<organism evidence="3 4">
    <name type="scientific">Paenibacillus wenxiniae</name>
    <dbReference type="NCBI Taxonomy" id="1636843"/>
    <lineage>
        <taxon>Bacteria</taxon>
        <taxon>Bacillati</taxon>
        <taxon>Bacillota</taxon>
        <taxon>Bacilli</taxon>
        <taxon>Bacillales</taxon>
        <taxon>Paenibacillaceae</taxon>
        <taxon>Paenibacillus</taxon>
    </lineage>
</organism>
<dbReference type="InterPro" id="IPR012854">
    <property type="entry name" value="Cu_amine_oxidase-like_N"/>
</dbReference>
<keyword evidence="4" id="KW-1185">Reference proteome</keyword>
<dbReference type="Gene3D" id="3.30.457.10">
    <property type="entry name" value="Copper amine oxidase-like, N-terminal domain"/>
    <property type="match status" value="2"/>
</dbReference>
<proteinExistence type="predicted"/>
<keyword evidence="1" id="KW-0812">Transmembrane</keyword>
<evidence type="ECO:0000256" key="1">
    <source>
        <dbReference type="SAM" id="Phobius"/>
    </source>
</evidence>
<keyword evidence="1" id="KW-0472">Membrane</keyword>
<dbReference type="Pfam" id="PF07833">
    <property type="entry name" value="Cu_amine_oxidN1"/>
    <property type="match status" value="1"/>
</dbReference>
<name>A0ABW4RPV3_9BACL</name>
<sequence length="787" mass="80766">MSKKIHNKQTNKNNVYDIQGGDKKFMKKSTKKVINVAASAALLAGVAPIAGVLAPTAAHASGSFDVYNVPTLSSTSVSKAQGGVALGRVKVNIDKFTLNGGNNTLTFTLPQGFEFPTTTNGTTTTFDQFNNTAVTATGNTYTFVAAGGANTANIGVNVINSTTAQIVFNGTSNQADDLEILLDMKQIVSTGPSSGDVNVNFSAANGSGLPTGNVKVATVVSSGQVAVEARDTQSSSNNFNFNLRVTESVAASLKTGNAIKLKLPSGFEWTSRGTATSLYGTLKNEDLNVALNGDTATISAKATSQTASSFDLPLTFTVQDEDKAKAGDVTATISGNSSVNVSSLVVGTYGQYGGGVTVASPTTVVAGQDEQKIGNVVVKESVAGSFIAGRTVTLQLPEGARWQSVYTGGEGTTGTTGSIDTANGLVTPNVTYTGTDGRTLKLTFPTQNTSNKAGSITLKDVEVAVQPGFTGDLNATVAGSQGLTGTVKLATAVSGVSLTATNATYNIAIGTDNASIGDLVIKEGAAGALTDDGTGLVEVLLPAGVTFGSTPTVSVTGGDLRIRNVSVDTYNNSGTQGVLRFYVDSESTTASTITVSGVNLRIDRTVPQGDIVAKVQGDGAAYTAYHGAGSVAQTWNSSYKYAAQAAIATIGTAPAGETDNAVKAIYTIGSTAYTVNGQTRTAEVAPYVENGRTYLPVRYVAEALGVSQANILFDKPTSVVTMIKGDRVVQLKLNTNQLTINGSTINMDVKAVTKANRTVLPIAWVGKALDAVIQYDAAAKTVTVNSK</sequence>
<dbReference type="RefSeq" id="WP_347325030.1">
    <property type="nucleotide sequence ID" value="NZ_JBCGUH010000005.1"/>
</dbReference>
<protein>
    <submittedName>
        <fullName evidence="3">Copper amine oxidase N-terminal domain-containing protein</fullName>
    </submittedName>
</protein>
<feature type="transmembrane region" description="Helical" evidence="1">
    <location>
        <begin position="33"/>
        <end position="54"/>
    </location>
</feature>
<dbReference type="SUPFAM" id="SSF55383">
    <property type="entry name" value="Copper amine oxidase, domain N"/>
    <property type="match status" value="2"/>
</dbReference>
<dbReference type="InterPro" id="IPR036582">
    <property type="entry name" value="Mao_N_sf"/>
</dbReference>
<feature type="domain" description="Copper amine oxidase-like N-terminal" evidence="2">
    <location>
        <begin position="674"/>
        <end position="784"/>
    </location>
</feature>
<dbReference type="Proteomes" id="UP001597233">
    <property type="component" value="Unassembled WGS sequence"/>
</dbReference>
<evidence type="ECO:0000259" key="2">
    <source>
        <dbReference type="Pfam" id="PF07833"/>
    </source>
</evidence>